<proteinExistence type="predicted"/>
<dbReference type="EMBL" id="LGTL01000022">
    <property type="protein sequence ID" value="KPA75987.1"/>
    <property type="molecule type" value="Genomic_DNA"/>
</dbReference>
<dbReference type="RefSeq" id="XP_015654426.1">
    <property type="nucleotide sequence ID" value="XM_015807031.1"/>
</dbReference>
<evidence type="ECO:0000313" key="3">
    <source>
        <dbReference type="Proteomes" id="UP000037923"/>
    </source>
</evidence>
<dbReference type="GeneID" id="26908424"/>
<sequence length="360" mass="39492">MLNHARVNVDRRYPFLNPTSLFTARATPSDSVVPPNLHRYGNRPVLLLDSTGALYLQMQRRARRQEILTGIGRLLAERADLIQTARVWRMRLLRSTRRNSSVFDVATSSIPTGEQAEEEEGEGVHTKSIVVVHEGVRRSAADVQHLIRSTGARRAAITLELKALRSQLAHLTQAKRYGEATREGCVLLLPSPVTHEVRLCSGHHYRTVCFVGEELMDIVPGDGLAPPPLSAPSSLTTTTAAAAARRSLSSEAGSRPPHHSPPTVVPPTPPLEAEDDPAQRAAQPPTPSWVNAELSGYTIFRRLRAAEEKRRRHGGRRGRAVSGDGDSSDEATATLNAYLALSACEAAMYREWGIQKYGLF</sequence>
<reference evidence="2 3" key="1">
    <citation type="submission" date="2015-07" db="EMBL/GenBank/DDBJ databases">
        <title>High-quality genome of monoxenous trypanosomatid Leptomonas pyrrhocoris.</title>
        <authorList>
            <person name="Flegontov P."/>
            <person name="Butenko A."/>
            <person name="Firsov S."/>
            <person name="Vlcek C."/>
            <person name="Logacheva M.D."/>
            <person name="Field M."/>
            <person name="Filatov D."/>
            <person name="Flegontova O."/>
            <person name="Gerasimov E."/>
            <person name="Jackson A.P."/>
            <person name="Kelly S."/>
            <person name="Opperdoes F."/>
            <person name="O'Reilly A."/>
            <person name="Votypka J."/>
            <person name="Yurchenko V."/>
            <person name="Lukes J."/>
        </authorList>
    </citation>
    <scope>NUCLEOTIDE SEQUENCE [LARGE SCALE GENOMIC DNA]</scope>
    <source>
        <strain evidence="2">H10</strain>
    </source>
</reference>
<keyword evidence="3" id="KW-1185">Reference proteome</keyword>
<dbReference type="VEuPathDB" id="TriTrypDB:LpyrH10_22_0990"/>
<dbReference type="OrthoDB" id="273838at2759"/>
<evidence type="ECO:0000313" key="2">
    <source>
        <dbReference type="EMBL" id="KPA75987.1"/>
    </source>
</evidence>
<feature type="compositionally biased region" description="Pro residues" evidence="1">
    <location>
        <begin position="259"/>
        <end position="270"/>
    </location>
</feature>
<evidence type="ECO:0000256" key="1">
    <source>
        <dbReference type="SAM" id="MobiDB-lite"/>
    </source>
</evidence>
<comment type="caution">
    <text evidence="2">The sequence shown here is derived from an EMBL/GenBank/DDBJ whole genome shotgun (WGS) entry which is preliminary data.</text>
</comment>
<name>A0A0M9FU34_LEPPY</name>
<organism evidence="2 3">
    <name type="scientific">Leptomonas pyrrhocoris</name>
    <name type="common">Firebug parasite</name>
    <dbReference type="NCBI Taxonomy" id="157538"/>
    <lineage>
        <taxon>Eukaryota</taxon>
        <taxon>Discoba</taxon>
        <taxon>Euglenozoa</taxon>
        <taxon>Kinetoplastea</taxon>
        <taxon>Metakinetoplastina</taxon>
        <taxon>Trypanosomatida</taxon>
        <taxon>Trypanosomatidae</taxon>
        <taxon>Leishmaniinae</taxon>
        <taxon>Leptomonas</taxon>
    </lineage>
</organism>
<dbReference type="Proteomes" id="UP000037923">
    <property type="component" value="Unassembled WGS sequence"/>
</dbReference>
<dbReference type="OMA" id="HHYRTVC"/>
<feature type="compositionally biased region" description="Low complexity" evidence="1">
    <location>
        <begin position="231"/>
        <end position="250"/>
    </location>
</feature>
<dbReference type="AlphaFoldDB" id="A0A0M9FU34"/>
<accession>A0A0M9FU34</accession>
<gene>
    <name evidence="2" type="ORF">ABB37_08139</name>
</gene>
<feature type="region of interest" description="Disordered" evidence="1">
    <location>
        <begin position="229"/>
        <end position="290"/>
    </location>
</feature>
<feature type="region of interest" description="Disordered" evidence="1">
    <location>
        <begin position="308"/>
        <end position="329"/>
    </location>
</feature>
<protein>
    <submittedName>
        <fullName evidence="2">Uncharacterized protein</fullName>
    </submittedName>
</protein>
<feature type="compositionally biased region" description="Basic residues" evidence="1">
    <location>
        <begin position="310"/>
        <end position="319"/>
    </location>
</feature>